<comment type="caution">
    <text evidence="2">The sequence shown here is derived from an EMBL/GenBank/DDBJ whole genome shotgun (WGS) entry which is preliminary data.</text>
</comment>
<dbReference type="Pfam" id="PF13577">
    <property type="entry name" value="SnoaL_4"/>
    <property type="match status" value="1"/>
</dbReference>
<accession>A0AAJ4VAB6</accession>
<reference evidence="2 3" key="1">
    <citation type="submission" date="2018-07" db="EMBL/GenBank/DDBJ databases">
        <title>Genomic and Epidemiologic Investigation of an Indolent Hospital Outbreak.</title>
        <authorList>
            <person name="Johnson R.C."/>
            <person name="Deming C."/>
            <person name="Conlan S."/>
            <person name="Zellmer C.J."/>
            <person name="Michelin A.V."/>
            <person name="Lee-Lin S."/>
            <person name="Thomas P.J."/>
            <person name="Park M."/>
            <person name="Weingarten R.A."/>
            <person name="Less J."/>
            <person name="Dekker J.P."/>
            <person name="Frank K.M."/>
            <person name="Musser K.A."/>
            <person name="Mcquiston J.R."/>
            <person name="Henderson D.K."/>
            <person name="Lau A.F."/>
            <person name="Palmore T.N."/>
            <person name="Segre J.A."/>
        </authorList>
    </citation>
    <scope>NUCLEOTIDE SEQUENCE [LARGE SCALE GENOMIC DNA]</scope>
    <source>
        <strain evidence="2 3">SK-NIH.Env10_0317</strain>
    </source>
</reference>
<evidence type="ECO:0000313" key="3">
    <source>
        <dbReference type="Proteomes" id="UP000286681"/>
    </source>
</evidence>
<sequence length="183" mass="20550">MPATGAQPRMRDWSPQRIVDRLQIEEQLYLYCRAIDRIDMALLASVFHPDAIIDKGDGAVPVADFIATVAARHPGVPRASHMVANHLIEFTAADTAFVESWCLAVEQHRGTPAVDRIYRVRYGDSFARRDGGWRIAHRSFVVDHVLNAPVDPALILDMGGRHEGRRDLDDVIERLRRSPPAQP</sequence>
<proteinExistence type="predicted"/>
<organism evidence="2 3">
    <name type="scientific">Sphingomonas koreensis</name>
    <dbReference type="NCBI Taxonomy" id="93064"/>
    <lineage>
        <taxon>Bacteria</taxon>
        <taxon>Pseudomonadati</taxon>
        <taxon>Pseudomonadota</taxon>
        <taxon>Alphaproteobacteria</taxon>
        <taxon>Sphingomonadales</taxon>
        <taxon>Sphingomonadaceae</taxon>
        <taxon>Sphingomonas</taxon>
    </lineage>
</organism>
<dbReference type="EMBL" id="QQWO01000015">
    <property type="protein sequence ID" value="RSV00693.1"/>
    <property type="molecule type" value="Genomic_DNA"/>
</dbReference>
<gene>
    <name evidence="2" type="ORF">CA257_16565</name>
</gene>
<dbReference type="InterPro" id="IPR037401">
    <property type="entry name" value="SnoaL-like"/>
</dbReference>
<name>A0AAJ4VAB6_9SPHN</name>
<dbReference type="SUPFAM" id="SSF54427">
    <property type="entry name" value="NTF2-like"/>
    <property type="match status" value="1"/>
</dbReference>
<dbReference type="Proteomes" id="UP000286681">
    <property type="component" value="Unassembled WGS sequence"/>
</dbReference>
<dbReference type="CDD" id="cd00531">
    <property type="entry name" value="NTF2_like"/>
    <property type="match status" value="1"/>
</dbReference>
<evidence type="ECO:0000259" key="1">
    <source>
        <dbReference type="Pfam" id="PF13577"/>
    </source>
</evidence>
<dbReference type="AlphaFoldDB" id="A0AAJ4VAB6"/>
<dbReference type="InterPro" id="IPR032710">
    <property type="entry name" value="NTF2-like_dom_sf"/>
</dbReference>
<evidence type="ECO:0000313" key="2">
    <source>
        <dbReference type="EMBL" id="RSV00693.1"/>
    </source>
</evidence>
<dbReference type="Gene3D" id="3.10.450.50">
    <property type="match status" value="1"/>
</dbReference>
<protein>
    <submittedName>
        <fullName evidence="2">Nuclear transport factor 2 family protein</fullName>
    </submittedName>
</protein>
<feature type="domain" description="SnoaL-like" evidence="1">
    <location>
        <begin position="17"/>
        <end position="138"/>
    </location>
</feature>